<dbReference type="Pfam" id="PF08309">
    <property type="entry name" value="LVIVD"/>
    <property type="match status" value="2"/>
</dbReference>
<dbReference type="EMBL" id="JABBJJ010000458">
    <property type="protein sequence ID" value="NMO22690.1"/>
    <property type="molecule type" value="Genomic_DNA"/>
</dbReference>
<dbReference type="PROSITE" id="PS51257">
    <property type="entry name" value="PROKAR_LIPOPROTEIN"/>
    <property type="match status" value="1"/>
</dbReference>
<proteinExistence type="predicted"/>
<evidence type="ECO:0008006" key="4">
    <source>
        <dbReference type="Google" id="ProtNLM"/>
    </source>
</evidence>
<feature type="signal peptide" evidence="1">
    <location>
        <begin position="1"/>
        <end position="20"/>
    </location>
</feature>
<reference evidence="2 3" key="1">
    <citation type="submission" date="2020-04" db="EMBL/GenBank/DDBJ databases">
        <title>Draft genome of Pyxidicoccus fallax type strain.</title>
        <authorList>
            <person name="Whitworth D.E."/>
        </authorList>
    </citation>
    <scope>NUCLEOTIDE SEQUENCE [LARGE SCALE GENOMIC DNA]</scope>
    <source>
        <strain evidence="2 3">DSM 14698</strain>
    </source>
</reference>
<dbReference type="AlphaFoldDB" id="A0A848LYL3"/>
<evidence type="ECO:0000313" key="3">
    <source>
        <dbReference type="Proteomes" id="UP000518300"/>
    </source>
</evidence>
<dbReference type="RefSeq" id="WP_169351817.1">
    <property type="nucleotide sequence ID" value="NZ_JABBJJ010000458.1"/>
</dbReference>
<keyword evidence="1" id="KW-0732">Signal</keyword>
<keyword evidence="3" id="KW-1185">Reference proteome</keyword>
<evidence type="ECO:0000256" key="1">
    <source>
        <dbReference type="SAM" id="SignalP"/>
    </source>
</evidence>
<organism evidence="2 3">
    <name type="scientific">Pyxidicoccus fallax</name>
    <dbReference type="NCBI Taxonomy" id="394095"/>
    <lineage>
        <taxon>Bacteria</taxon>
        <taxon>Pseudomonadati</taxon>
        <taxon>Myxococcota</taxon>
        <taxon>Myxococcia</taxon>
        <taxon>Myxococcales</taxon>
        <taxon>Cystobacterineae</taxon>
        <taxon>Myxococcaceae</taxon>
        <taxon>Pyxidicoccus</taxon>
    </lineage>
</organism>
<dbReference type="SUPFAM" id="SSF101908">
    <property type="entry name" value="Putative isomerase YbhE"/>
    <property type="match status" value="1"/>
</dbReference>
<comment type="caution">
    <text evidence="2">The sequence shown here is derived from an EMBL/GenBank/DDBJ whole genome shotgun (WGS) entry which is preliminary data.</text>
</comment>
<gene>
    <name evidence="2" type="ORF">HG543_48715</name>
</gene>
<evidence type="ECO:0000313" key="2">
    <source>
        <dbReference type="EMBL" id="NMO22690.1"/>
    </source>
</evidence>
<dbReference type="InterPro" id="IPR015943">
    <property type="entry name" value="WD40/YVTN_repeat-like_dom_sf"/>
</dbReference>
<feature type="chain" id="PRO_5032775285" description="Lipoprotein" evidence="1">
    <location>
        <begin position="21"/>
        <end position="531"/>
    </location>
</feature>
<dbReference type="Gene3D" id="2.130.10.10">
    <property type="entry name" value="YVTN repeat-like/Quinoprotein amine dehydrogenase"/>
    <property type="match status" value="1"/>
</dbReference>
<sequence length="531" mass="57910">MSWMWRGTRAAVAASLLALAGCGSDEEEKPWDGKVTPLAETADWKDTGPYAACKVNTGTDPCSNSPASFNVSACRNSTLAALEREGIYRLKMRYELPGNEVTPPYAAEGSGSLRFSGGTPDLVQGLPLVSWSGDPRLFSATGRWVRDVGTERLVTDYTLMGCAAPSPRELTGCFATCTNGQLDYVGTFHAERMTWGRSEPESSGGLKPVSESYVELGSPVDIYVAKDHAYVVSINRYGETGGLTVFDVKDRAHPVFKTSIQFPGDSYWNGVWAKGDALYVASADTGLLVFDISDPGNPVFLRSMPTGGPIDVHTVLVDGDRLYAMSPSPNRETLIFDVTTPRQPVLLTRHVLNVPGYPHDAFVFGDRLYVSHLQGGYQVLDVKDPAKVRNLGSYAFPGTMAHHSAVGRFGEHTLAFEGGERMGAHLRVLKVDDPTNIVKVGEFSLRDVTSIHNILLVGTRLYIAWYHEGVRVLDVSNPTKPKQVAHFNTFHDTDPRSREGLYEGAIGIRVPGDGFVYVVDDVRGLLIFPEL</sequence>
<dbReference type="Proteomes" id="UP000518300">
    <property type="component" value="Unassembled WGS sequence"/>
</dbReference>
<protein>
    <recommendedName>
        <fullName evidence="4">Lipoprotein</fullName>
    </recommendedName>
</protein>
<accession>A0A848LYL3</accession>
<dbReference type="InterPro" id="IPR013211">
    <property type="entry name" value="LVIVD"/>
</dbReference>
<name>A0A848LYL3_9BACT</name>